<evidence type="ECO:0000256" key="2">
    <source>
        <dbReference type="SAM" id="Phobius"/>
    </source>
</evidence>
<feature type="transmembrane region" description="Helical" evidence="2">
    <location>
        <begin position="6"/>
        <end position="26"/>
    </location>
</feature>
<accession>A0A1L8CID3</accession>
<dbReference type="Proteomes" id="UP000186588">
    <property type="component" value="Plasmid pKUNFF30-6"/>
</dbReference>
<keyword evidence="4" id="KW-0614">Plasmid</keyword>
<dbReference type="AlphaFoldDB" id="A0A1L8CID3"/>
<dbReference type="InterPro" id="IPR041578">
    <property type="entry name" value="PIN_8"/>
</dbReference>
<geneLocation type="plasmid" evidence="4 6">
    <name>pKUNFF30-6</name>
</geneLocation>
<feature type="coiled-coil region" evidence="1">
    <location>
        <begin position="102"/>
        <end position="136"/>
    </location>
</feature>
<keyword evidence="1" id="KW-0175">Coiled coil</keyword>
<keyword evidence="2" id="KW-0812">Transmembrane</keyword>
<feature type="domain" description="PIN like" evidence="3">
    <location>
        <begin position="51"/>
        <end position="280"/>
    </location>
</feature>
<keyword evidence="2" id="KW-1133">Transmembrane helix</keyword>
<reference evidence="6" key="3">
    <citation type="journal article" date="2020" name="Front. Microbiol.">
        <title>Kunkecin A, a New Nisin Variant Bacteriocin Produced by the Fructophilic Lactic Acid Bacterium, Apilactobacillus kunkeei FF30-6 Isolated from Honey bees.</title>
        <authorList>
            <person name="Zendo T."/>
            <person name="Ohashi C."/>
            <person name="Maeno S."/>
            <person name="Piao X."/>
            <person name="Salminen S."/>
            <person name="Sonomoto K."/>
            <person name="Endo A."/>
        </authorList>
    </citation>
    <scope>NUCLEOTIDE SEQUENCE [LARGE SCALE GENOMIC DNA]</scope>
    <source>
        <strain evidence="6">FF30-6</strain>
        <plasmid evidence="6">pKUNFF30-6</plasmid>
    </source>
</reference>
<evidence type="ECO:0000313" key="5">
    <source>
        <dbReference type="EMBL" id="GAT90975.1"/>
    </source>
</evidence>
<protein>
    <recommendedName>
        <fullName evidence="3">PIN like domain-containing protein</fullName>
    </recommendedName>
</protein>
<keyword evidence="2" id="KW-0472">Membrane</keyword>
<evidence type="ECO:0000313" key="6">
    <source>
        <dbReference type="Proteomes" id="UP000186588"/>
    </source>
</evidence>
<dbReference type="Proteomes" id="UP000186588">
    <property type="component" value="Unassembled WGS sequence"/>
</dbReference>
<name>A0A1L8CID3_9LACO</name>
<organism evidence="5 6">
    <name type="scientific">Apilactobacillus kunkeei</name>
    <dbReference type="NCBI Taxonomy" id="148814"/>
    <lineage>
        <taxon>Bacteria</taxon>
        <taxon>Bacillati</taxon>
        <taxon>Bacillota</taxon>
        <taxon>Bacilli</taxon>
        <taxon>Lactobacillales</taxon>
        <taxon>Lactobacillaceae</taxon>
        <taxon>Apilactobacillus</taxon>
    </lineage>
</organism>
<reference evidence="4" key="2">
    <citation type="journal article" date="2020" name="Front">
        <title>Kunkecin A, a New Nisin Variant Bacteriocin Produced by the Fructophilic Lactic Acid Bacterium, Apilactobacillus kunkeei FF30-6 Isolated from Honey bees.</title>
        <authorList>
            <person name="Zendo T."/>
            <person name="Ohashi C."/>
            <person name="Maeno S."/>
            <person name="Piao X."/>
            <person name="Salminen S."/>
            <person name="Sonomoto K."/>
            <person name="Endo A."/>
        </authorList>
    </citation>
    <scope>NUCLEOTIDE SEQUENCE</scope>
    <source>
        <strain evidence="4">FF30-6</strain>
        <plasmid evidence="4">pKUNFF30-6</plasmid>
    </source>
</reference>
<dbReference type="EMBL" id="BDDX01000012">
    <property type="protein sequence ID" value="GAT90975.1"/>
    <property type="molecule type" value="Genomic_DNA"/>
</dbReference>
<proteinExistence type="predicted"/>
<dbReference type="Pfam" id="PF18476">
    <property type="entry name" value="PIN_8"/>
    <property type="match status" value="1"/>
</dbReference>
<evidence type="ECO:0000259" key="3">
    <source>
        <dbReference type="Pfam" id="PF18476"/>
    </source>
</evidence>
<evidence type="ECO:0000313" key="4">
    <source>
        <dbReference type="EMBL" id="BBG67197.1"/>
    </source>
</evidence>
<sequence length="485" mass="56816">MYGMMMIIINKLLIINNNFLGVVVIGKLKKYFKAFYQDDFENEFLQDDRTVIAIDTNYLLSILRLDPEVANKYIDALEKNKERIYIPYFVGLEFSFNKINVKIDQDNKLKDIDNKINKLKNQLDSTSQEISKLTNSNKLDNMKKISNEYIEQFKGLIDDSSTIEENRQENYLKLIDIIDDLLGEKPDQTFIDNIEKEGKLRYEEELPPGFDDSKKDGTRHFGSLTYHQKYGDLLIWREILKHFSSSKNSKRLIYITDDGISNKKNDLFYKYGGRTVGPHIHLIDEANEVANLDLYIIDSKSFVKYSNVSLNKSDESQINNLLNTRYVSNAGYMSVDVRDFEDSTDDNILEDSQSYHIRNKIDLCLDQHYLNSLFTNDLFGNRSSIDEVCTTILNISKKLCMLYKQCNDLDREYLISQYISFMLNIYSSIDDKEDKVLFIKSLKKCLTPLYFVSDLKHKDKLSSLTDYLVEKSYKYYKLKSHDLKE</sequence>
<reference evidence="5 6" key="1">
    <citation type="journal article" date="2016" name="Syst. Appl. Microbiol.">
        <title>Genomic characterization of a fructophilic bee symbiont Lactobacillus kunkeei reveals its niche-specific adaptation.</title>
        <authorList>
            <person name="Maeno S."/>
            <person name="Tanizawa Y."/>
            <person name="Kanesaki Y."/>
            <person name="Kubota E."/>
            <person name="Kumar H."/>
            <person name="Dicks L."/>
            <person name="Salminen S."/>
            <person name="Nakagawa J."/>
            <person name="Arita M."/>
            <person name="Endo A."/>
        </authorList>
    </citation>
    <scope>NUCLEOTIDE SEQUENCE [LARGE SCALE GENOMIC DNA]</scope>
    <source>
        <strain evidence="5 6">FF30-6</strain>
    </source>
</reference>
<gene>
    <name evidence="5" type="ORF">FF306_01095</name>
    <name evidence="4" type="ORF">FF306_p00018</name>
</gene>
<evidence type="ECO:0000256" key="1">
    <source>
        <dbReference type="SAM" id="Coils"/>
    </source>
</evidence>
<dbReference type="EMBL" id="AP019008">
    <property type="protein sequence ID" value="BBG67197.1"/>
    <property type="molecule type" value="Genomic_DNA"/>
</dbReference>